<keyword evidence="3" id="KW-1185">Reference proteome</keyword>
<dbReference type="GO" id="GO:0000149">
    <property type="term" value="F:SNARE binding"/>
    <property type="evidence" value="ECO:0007669"/>
    <property type="project" value="TreeGrafter"/>
</dbReference>
<dbReference type="Gene3D" id="1.10.357.70">
    <property type="entry name" value="Exocyst complex component Sec6, C-terminal domain"/>
    <property type="match status" value="1"/>
</dbReference>
<dbReference type="GO" id="GO:0051601">
    <property type="term" value="P:exocyst localization"/>
    <property type="evidence" value="ECO:0007669"/>
    <property type="project" value="TreeGrafter"/>
</dbReference>
<evidence type="ECO:0000256" key="1">
    <source>
        <dbReference type="ARBA" id="ARBA00009447"/>
    </source>
</evidence>
<dbReference type="AlphaFoldDB" id="A0A3B3SW21"/>
<dbReference type="GeneTree" id="ENSGT01030000234613"/>
<reference evidence="2" key="1">
    <citation type="submission" date="2025-08" db="UniProtKB">
        <authorList>
            <consortium name="Ensembl"/>
        </authorList>
    </citation>
    <scope>IDENTIFICATION</scope>
</reference>
<dbReference type="Proteomes" id="UP000261540">
    <property type="component" value="Unplaced"/>
</dbReference>
<organism evidence="2 3">
    <name type="scientific">Paramormyrops kingsleyae</name>
    <dbReference type="NCBI Taxonomy" id="1676925"/>
    <lineage>
        <taxon>Eukaryota</taxon>
        <taxon>Metazoa</taxon>
        <taxon>Chordata</taxon>
        <taxon>Craniata</taxon>
        <taxon>Vertebrata</taxon>
        <taxon>Euteleostomi</taxon>
        <taxon>Actinopterygii</taxon>
        <taxon>Neopterygii</taxon>
        <taxon>Teleostei</taxon>
        <taxon>Osteoglossocephala</taxon>
        <taxon>Osteoglossomorpha</taxon>
        <taxon>Osteoglossiformes</taxon>
        <taxon>Mormyridae</taxon>
        <taxon>Paramormyrops</taxon>
    </lineage>
</organism>
<protein>
    <submittedName>
        <fullName evidence="2">Exocyst complex component 3-like 1</fullName>
    </submittedName>
</protein>
<dbReference type="InterPro" id="IPR042532">
    <property type="entry name" value="EXOC3/Sec6_C"/>
</dbReference>
<dbReference type="GO" id="GO:0006887">
    <property type="term" value="P:exocytosis"/>
    <property type="evidence" value="ECO:0007669"/>
    <property type="project" value="InterPro"/>
</dbReference>
<dbReference type="Gene3D" id="1.10.357.50">
    <property type="match status" value="1"/>
</dbReference>
<proteinExistence type="inferred from homology"/>
<dbReference type="Pfam" id="PF06046">
    <property type="entry name" value="Sec6"/>
    <property type="match status" value="1"/>
</dbReference>
<dbReference type="GO" id="GO:0000145">
    <property type="term" value="C:exocyst"/>
    <property type="evidence" value="ECO:0007669"/>
    <property type="project" value="InterPro"/>
</dbReference>
<dbReference type="InterPro" id="IPR010326">
    <property type="entry name" value="EXOC3/Sec6"/>
</dbReference>
<comment type="similarity">
    <text evidence="1">Belongs to the SEC6 family.</text>
</comment>
<dbReference type="PANTHER" id="PTHR21292">
    <property type="entry name" value="EXOCYST COMPLEX COMPONENT SEC6-RELATED"/>
    <property type="match status" value="1"/>
</dbReference>
<evidence type="ECO:0000313" key="2">
    <source>
        <dbReference type="Ensembl" id="ENSPKIP00000034448.1"/>
    </source>
</evidence>
<name>A0A3B3SW21_9TELE</name>
<dbReference type="Ensembl" id="ENSPKIT00000015361.1">
    <property type="protein sequence ID" value="ENSPKIP00000034448.1"/>
    <property type="gene ID" value="ENSPKIG00000013668.1"/>
</dbReference>
<evidence type="ECO:0000313" key="3">
    <source>
        <dbReference type="Proteomes" id="UP000261540"/>
    </source>
</evidence>
<dbReference type="PANTHER" id="PTHR21292:SF12">
    <property type="entry name" value="EXOCYST COMPLEX COMPONENT 3-LIKE PROTEIN"/>
    <property type="match status" value="1"/>
</dbReference>
<accession>A0A3B3SW21</accession>
<reference evidence="2" key="2">
    <citation type="submission" date="2025-09" db="UniProtKB">
        <authorList>
            <consortium name="Ensembl"/>
        </authorList>
    </citation>
    <scope>IDENTIFICATION</scope>
</reference>
<sequence>MSVDGVNNGNGNSEDALPIVEVWPELERAEQLARGAALKWASGVFSRPEQLEKLGQYRMRERQRTESIHSRLKSMVQTYLEGIDRGLKQLREARLELKEVSCSLAEVKAEGFQNAEGTETLAVLRGASISHAQLLAAVSNLPRLHSVRGVVLETERLVESRRLLEAHTHLMELERWQDEVLWQLGVGGAALDPRDEELVRTYFSDVGRLVEALARELWAVVGSGLALARQNPTSFVSAVRIVEREEALDRALLEERRGGGCTRPLPPGRPRCWRKRFFQVMDEMVSSRFCSVSYLHTRGSGLANHLSGLQHSIMGDVATVQHLLEQCVPPHYRLLRVYVATVHRCLQTHLAQVSSWDLERGEIFAVLNWVLHVYGSHDMLGHPDVVSEMDPLELGPLISPETLEKLQSKYVYSIRNSVADWMNKALEVELTDWQRDQEPDVDHEGFYHTSLPTIIAQMLQENAQVALMISESLRDQTIHMGLYELESFLNRFREALVEFGKEHRKDHGRNPFYLHYLLATISNCIVLKGSTESLQQQCTACPTGCFSWPPTGPLVALDRAVKKACRLVMDRLLLELQPLLLRLLSGSWLTHGEVTPLLCRVLERHCELYGHVRPPCRQRLQEECQRLVVVEYVRALMQRRLVCRGAGERHQVAERIVQDAQLLRDVFQDMVSMWVSICICVCYCPFKCPCVSIFVSSEEHVSVLLDVRGDVPRELRGVVLDMLEQSTPILPPGYRPVFSDILVPPRSMSFCLPTARCS</sequence>